<accession>A0AA40HWW7</accession>
<evidence type="ECO:0000313" key="3">
    <source>
        <dbReference type="Proteomes" id="UP001177744"/>
    </source>
</evidence>
<protein>
    <submittedName>
        <fullName evidence="2">Uncharacterized protein</fullName>
    </submittedName>
</protein>
<organism evidence="2 3">
    <name type="scientific">Cnephaeus nilssonii</name>
    <name type="common">Northern bat</name>
    <name type="synonym">Eptesicus nilssonii</name>
    <dbReference type="NCBI Taxonomy" id="3371016"/>
    <lineage>
        <taxon>Eukaryota</taxon>
        <taxon>Metazoa</taxon>
        <taxon>Chordata</taxon>
        <taxon>Craniata</taxon>
        <taxon>Vertebrata</taxon>
        <taxon>Euteleostomi</taxon>
        <taxon>Mammalia</taxon>
        <taxon>Eutheria</taxon>
        <taxon>Laurasiatheria</taxon>
        <taxon>Chiroptera</taxon>
        <taxon>Yangochiroptera</taxon>
        <taxon>Vespertilionidae</taxon>
        <taxon>Cnephaeus</taxon>
    </lineage>
</organism>
<name>A0AA40HWW7_CNENI</name>
<dbReference type="Proteomes" id="UP001177744">
    <property type="component" value="Unassembled WGS sequence"/>
</dbReference>
<gene>
    <name evidence="2" type="ORF">QTO34_019605</name>
</gene>
<feature type="compositionally biased region" description="Low complexity" evidence="1">
    <location>
        <begin position="23"/>
        <end position="35"/>
    </location>
</feature>
<dbReference type="AlphaFoldDB" id="A0AA40HWW7"/>
<keyword evidence="3" id="KW-1185">Reference proteome</keyword>
<evidence type="ECO:0000313" key="2">
    <source>
        <dbReference type="EMBL" id="KAK1338936.1"/>
    </source>
</evidence>
<comment type="caution">
    <text evidence="2">The sequence shown here is derived from an EMBL/GenBank/DDBJ whole genome shotgun (WGS) entry which is preliminary data.</text>
</comment>
<evidence type="ECO:0000256" key="1">
    <source>
        <dbReference type="SAM" id="MobiDB-lite"/>
    </source>
</evidence>
<reference evidence="2" key="1">
    <citation type="submission" date="2023-06" db="EMBL/GenBank/DDBJ databases">
        <title>Reference genome for the Northern bat (Eptesicus nilssonii), a most northern bat species.</title>
        <authorList>
            <person name="Laine V.N."/>
            <person name="Pulliainen A.T."/>
            <person name="Lilley T.M."/>
        </authorList>
    </citation>
    <scope>NUCLEOTIDE SEQUENCE</scope>
    <source>
        <strain evidence="2">BLF_Eptnil</strain>
        <tissue evidence="2">Kidney</tissue>
    </source>
</reference>
<dbReference type="EMBL" id="JAULJE010000009">
    <property type="protein sequence ID" value="KAK1338936.1"/>
    <property type="molecule type" value="Genomic_DNA"/>
</dbReference>
<proteinExistence type="predicted"/>
<feature type="region of interest" description="Disordered" evidence="1">
    <location>
        <begin position="23"/>
        <end position="69"/>
    </location>
</feature>
<sequence>MARSDWGQRQQWVKAGRRCQRVQEAAAAPIAPQEQGEVEKPSRGNQGWQPLEPADSAKRSGPAPSTGSGCELQLRCQHLWPTLRQHYREIPKCLMGKPRLTEVKYLLNSLVMITSMIPIIKTSSLTIHKGKITATTHKMTV</sequence>